<keyword evidence="4" id="KW-0732">Signal</keyword>
<gene>
    <name evidence="6" type="ORF">HGA13_10135</name>
</gene>
<dbReference type="InterPro" id="IPR006127">
    <property type="entry name" value="ZnuA-like"/>
</dbReference>
<name>A0A846XDF2_9NOCA</name>
<evidence type="ECO:0000313" key="6">
    <source>
        <dbReference type="EMBL" id="NKY33427.1"/>
    </source>
</evidence>
<evidence type="ECO:0000313" key="7">
    <source>
        <dbReference type="Proteomes" id="UP000565715"/>
    </source>
</evidence>
<dbReference type="Gene3D" id="3.40.50.1980">
    <property type="entry name" value="Nitrogenase molybdenum iron protein domain"/>
    <property type="match status" value="2"/>
</dbReference>
<reference evidence="6 7" key="1">
    <citation type="submission" date="2020-04" db="EMBL/GenBank/DDBJ databases">
        <title>MicrobeNet Type strains.</title>
        <authorList>
            <person name="Nicholson A.C."/>
        </authorList>
    </citation>
    <scope>NUCLEOTIDE SEQUENCE [LARGE SCALE GENOMIC DNA]</scope>
    <source>
        <strain evidence="6 7">DSM 45078</strain>
    </source>
</reference>
<dbReference type="SUPFAM" id="SSF53807">
    <property type="entry name" value="Helical backbone' metal receptor"/>
    <property type="match status" value="1"/>
</dbReference>
<proteinExistence type="inferred from homology"/>
<dbReference type="GO" id="GO:0007155">
    <property type="term" value="P:cell adhesion"/>
    <property type="evidence" value="ECO:0007669"/>
    <property type="project" value="InterPro"/>
</dbReference>
<evidence type="ECO:0000256" key="4">
    <source>
        <dbReference type="ARBA" id="ARBA00022729"/>
    </source>
</evidence>
<dbReference type="InterPro" id="IPR006128">
    <property type="entry name" value="Lipoprotein_PsaA-like"/>
</dbReference>
<dbReference type="InterPro" id="IPR047701">
    <property type="entry name" value="AztC-like"/>
</dbReference>
<dbReference type="NCBIfam" id="NF040870">
    <property type="entry name" value="AztC"/>
    <property type="match status" value="1"/>
</dbReference>
<keyword evidence="2 5" id="KW-0813">Transport</keyword>
<dbReference type="RefSeq" id="WP_068039900.1">
    <property type="nucleotide sequence ID" value="NZ_JAAXOO010000002.1"/>
</dbReference>
<keyword evidence="7" id="KW-1185">Reference proteome</keyword>
<dbReference type="EMBL" id="JAAXOO010000002">
    <property type="protein sequence ID" value="NKY33427.1"/>
    <property type="molecule type" value="Genomic_DNA"/>
</dbReference>
<evidence type="ECO:0000256" key="1">
    <source>
        <dbReference type="ARBA" id="ARBA00004196"/>
    </source>
</evidence>
<dbReference type="GO" id="GO:0030313">
    <property type="term" value="C:cell envelope"/>
    <property type="evidence" value="ECO:0007669"/>
    <property type="project" value="UniProtKB-SubCell"/>
</dbReference>
<evidence type="ECO:0000256" key="2">
    <source>
        <dbReference type="ARBA" id="ARBA00022448"/>
    </source>
</evidence>
<dbReference type="GO" id="GO:0046872">
    <property type="term" value="F:metal ion binding"/>
    <property type="evidence" value="ECO:0007669"/>
    <property type="project" value="UniProtKB-KW"/>
</dbReference>
<dbReference type="GO" id="GO:0030001">
    <property type="term" value="P:metal ion transport"/>
    <property type="evidence" value="ECO:0007669"/>
    <property type="project" value="InterPro"/>
</dbReference>
<protein>
    <submittedName>
        <fullName evidence="6">Zinc ABC transporter substrate-binding protein</fullName>
    </submittedName>
</protein>
<evidence type="ECO:0000256" key="3">
    <source>
        <dbReference type="ARBA" id="ARBA00022723"/>
    </source>
</evidence>
<dbReference type="PRINTS" id="PR00690">
    <property type="entry name" value="ADHESNFAMILY"/>
</dbReference>
<organism evidence="6 7">
    <name type="scientific">Nocardia speluncae</name>
    <dbReference type="NCBI Taxonomy" id="419477"/>
    <lineage>
        <taxon>Bacteria</taxon>
        <taxon>Bacillati</taxon>
        <taxon>Actinomycetota</taxon>
        <taxon>Actinomycetes</taxon>
        <taxon>Mycobacteriales</taxon>
        <taxon>Nocardiaceae</taxon>
        <taxon>Nocardia</taxon>
    </lineage>
</organism>
<comment type="similarity">
    <text evidence="5">Belongs to the bacterial solute-binding protein 9 family.</text>
</comment>
<dbReference type="InterPro" id="IPR050492">
    <property type="entry name" value="Bact_metal-bind_prot9"/>
</dbReference>
<sequence>MTTITRICAVFVAGVLALSGCGITDSGGGGVVVTTDILGDITRAVVGDTAPVAVLMPPGSDPHSFALSAQDAAVLDKADLVVENGLGLEEGLARHVTAAAEAGVPALPVGDRIDPLPYRTGDSAGTLDPHFWTDPQRVSRAVEVIRDEVIASVPDIDTAAVRANADRYLTELDALQRWMTERFATVAPEHRKLVTNHHVFGYLAQRFDLEVVGAVIPGGTTLASPSAADLADLAGAIRTTGVPAIFVDSSRPDRLAQALAEQSGVRVRIVGLYSESLTEPGAGAATYLEMMRANTTAMVTGLTPA</sequence>
<dbReference type="Pfam" id="PF01297">
    <property type="entry name" value="ZnuA"/>
    <property type="match status" value="1"/>
</dbReference>
<dbReference type="AlphaFoldDB" id="A0A846XDF2"/>
<dbReference type="PROSITE" id="PS51257">
    <property type="entry name" value="PROKAR_LIPOPROTEIN"/>
    <property type="match status" value="1"/>
</dbReference>
<dbReference type="Proteomes" id="UP000565715">
    <property type="component" value="Unassembled WGS sequence"/>
</dbReference>
<dbReference type="InterPro" id="IPR006129">
    <property type="entry name" value="AdhesinB"/>
</dbReference>
<keyword evidence="3" id="KW-0479">Metal-binding</keyword>
<dbReference type="PRINTS" id="PR00691">
    <property type="entry name" value="ADHESINB"/>
</dbReference>
<comment type="caution">
    <text evidence="6">The sequence shown here is derived from an EMBL/GenBank/DDBJ whole genome shotgun (WGS) entry which is preliminary data.</text>
</comment>
<dbReference type="PANTHER" id="PTHR42953">
    <property type="entry name" value="HIGH-AFFINITY ZINC UPTAKE SYSTEM PROTEIN ZNUA-RELATED"/>
    <property type="match status" value="1"/>
</dbReference>
<comment type="subcellular location">
    <subcellularLocation>
        <location evidence="1">Cell envelope</location>
    </subcellularLocation>
</comment>
<evidence type="ECO:0000256" key="5">
    <source>
        <dbReference type="RuleBase" id="RU003512"/>
    </source>
</evidence>
<dbReference type="PANTHER" id="PTHR42953:SF1">
    <property type="entry name" value="METAL-BINDING PROTEIN HI_0362-RELATED"/>
    <property type="match status" value="1"/>
</dbReference>
<accession>A0A846XDF2</accession>